<sequence>MLIQKVKTAIKVGDFILRRNHRNKIDLKYLSALSLKILTDDIARIYLFVEDGIIKKIGGSTSKGGIKSTMSFYTSAMTGSPGVPRFILHLLVEKSLKKGSKMELFMITSPKTLATVNGLFGSKKVEIASFKEMEDLCKFDYYSRKNKYPDWNFQENHQPYPADLAKKHVLYHQKRLRSRQKKK</sequence>
<dbReference type="Proteomes" id="UP000230132">
    <property type="component" value="Unassembled WGS sequence"/>
</dbReference>
<evidence type="ECO:0008006" key="3">
    <source>
        <dbReference type="Google" id="ProtNLM"/>
    </source>
</evidence>
<dbReference type="AlphaFoldDB" id="A0A2H0UVB3"/>
<accession>A0A2H0UVB3</accession>
<name>A0A2H0UVB3_9BACT</name>
<evidence type="ECO:0000313" key="1">
    <source>
        <dbReference type="EMBL" id="PIR90758.1"/>
    </source>
</evidence>
<gene>
    <name evidence="1" type="ORF">COU05_00385</name>
</gene>
<evidence type="ECO:0000313" key="2">
    <source>
        <dbReference type="Proteomes" id="UP000230132"/>
    </source>
</evidence>
<organism evidence="1 2">
    <name type="scientific">bacterium (Candidatus Gribaldobacteria) CG10_big_fil_rev_8_21_14_0_10_37_21</name>
    <dbReference type="NCBI Taxonomy" id="2014275"/>
    <lineage>
        <taxon>Bacteria</taxon>
        <taxon>Candidatus Gribaldobacteria</taxon>
    </lineage>
</organism>
<protein>
    <recommendedName>
        <fullName evidence="3">Type II restriction endonuclease</fullName>
    </recommendedName>
</protein>
<proteinExistence type="predicted"/>
<dbReference type="EMBL" id="PFAX01000004">
    <property type="protein sequence ID" value="PIR90758.1"/>
    <property type="molecule type" value="Genomic_DNA"/>
</dbReference>
<reference evidence="2" key="1">
    <citation type="submission" date="2017-09" db="EMBL/GenBank/DDBJ databases">
        <title>Depth-based differentiation of microbial function through sediment-hosted aquifers and enrichment of novel symbionts in the deep terrestrial subsurface.</title>
        <authorList>
            <person name="Probst A.J."/>
            <person name="Ladd B."/>
            <person name="Jarett J.K."/>
            <person name="Geller-Mcgrath D.E."/>
            <person name="Sieber C.M.K."/>
            <person name="Emerson J.B."/>
            <person name="Anantharaman K."/>
            <person name="Thomas B.C."/>
            <person name="Malmstrom R."/>
            <person name="Stieglmeier M."/>
            <person name="Klingl A."/>
            <person name="Woyke T."/>
            <person name="Ryan C.M."/>
            <person name="Banfield J.F."/>
        </authorList>
    </citation>
    <scope>NUCLEOTIDE SEQUENCE [LARGE SCALE GENOMIC DNA]</scope>
</reference>
<comment type="caution">
    <text evidence="1">The sequence shown here is derived from an EMBL/GenBank/DDBJ whole genome shotgun (WGS) entry which is preliminary data.</text>
</comment>